<dbReference type="EMBL" id="QGNW01001232">
    <property type="protein sequence ID" value="RVW49140.1"/>
    <property type="molecule type" value="Genomic_DNA"/>
</dbReference>
<accession>A0A438EN65</accession>
<proteinExistence type="predicted"/>
<gene>
    <name evidence="1" type="ORF">CK203_084385</name>
</gene>
<dbReference type="AlphaFoldDB" id="A0A438EN65"/>
<protein>
    <submittedName>
        <fullName evidence="1">Uncharacterized protein</fullName>
    </submittedName>
</protein>
<evidence type="ECO:0000313" key="1">
    <source>
        <dbReference type="EMBL" id="RVW49140.1"/>
    </source>
</evidence>
<organism evidence="1 2">
    <name type="scientific">Vitis vinifera</name>
    <name type="common">Grape</name>
    <dbReference type="NCBI Taxonomy" id="29760"/>
    <lineage>
        <taxon>Eukaryota</taxon>
        <taxon>Viridiplantae</taxon>
        <taxon>Streptophyta</taxon>
        <taxon>Embryophyta</taxon>
        <taxon>Tracheophyta</taxon>
        <taxon>Spermatophyta</taxon>
        <taxon>Magnoliopsida</taxon>
        <taxon>eudicotyledons</taxon>
        <taxon>Gunneridae</taxon>
        <taxon>Pentapetalae</taxon>
        <taxon>rosids</taxon>
        <taxon>Vitales</taxon>
        <taxon>Vitaceae</taxon>
        <taxon>Viteae</taxon>
        <taxon>Vitis</taxon>
    </lineage>
</organism>
<dbReference type="Proteomes" id="UP000288805">
    <property type="component" value="Unassembled WGS sequence"/>
</dbReference>
<evidence type="ECO:0000313" key="2">
    <source>
        <dbReference type="Proteomes" id="UP000288805"/>
    </source>
</evidence>
<reference evidence="1 2" key="1">
    <citation type="journal article" date="2018" name="PLoS Genet.">
        <title>Population sequencing reveals clonal diversity and ancestral inbreeding in the grapevine cultivar Chardonnay.</title>
        <authorList>
            <person name="Roach M.J."/>
            <person name="Johnson D.L."/>
            <person name="Bohlmann J."/>
            <person name="van Vuuren H.J."/>
            <person name="Jones S.J."/>
            <person name="Pretorius I.S."/>
            <person name="Schmidt S.A."/>
            <person name="Borneman A.R."/>
        </authorList>
    </citation>
    <scope>NUCLEOTIDE SEQUENCE [LARGE SCALE GENOMIC DNA]</scope>
    <source>
        <strain evidence="2">cv. Chardonnay</strain>
        <tissue evidence="1">Leaf</tissue>
    </source>
</reference>
<comment type="caution">
    <text evidence="1">The sequence shown here is derived from an EMBL/GenBank/DDBJ whole genome shotgun (WGS) entry which is preliminary data.</text>
</comment>
<sequence length="94" mass="10692">MGQPDFGQPPVFPIAQHLDHDEVDNLLAEGPIRVYQGLLDEDQGLQDETLLDEALSANLLGCRWRLPLSWAYNPSCLLTFYRDQLDTQTHDQVL</sequence>
<name>A0A438EN65_VITVI</name>